<organism evidence="3 4">
    <name type="scientific">Coprinellus micaceus</name>
    <name type="common">Glistening ink-cap mushroom</name>
    <name type="synonym">Coprinus micaceus</name>
    <dbReference type="NCBI Taxonomy" id="71717"/>
    <lineage>
        <taxon>Eukaryota</taxon>
        <taxon>Fungi</taxon>
        <taxon>Dikarya</taxon>
        <taxon>Basidiomycota</taxon>
        <taxon>Agaricomycotina</taxon>
        <taxon>Agaricomycetes</taxon>
        <taxon>Agaricomycetidae</taxon>
        <taxon>Agaricales</taxon>
        <taxon>Agaricineae</taxon>
        <taxon>Psathyrellaceae</taxon>
        <taxon>Coprinellus</taxon>
    </lineage>
</organism>
<evidence type="ECO:0000256" key="2">
    <source>
        <dbReference type="SAM" id="Phobius"/>
    </source>
</evidence>
<dbReference type="STRING" id="71717.A0A4Y7SD33"/>
<evidence type="ECO:0000313" key="4">
    <source>
        <dbReference type="Proteomes" id="UP000298030"/>
    </source>
</evidence>
<dbReference type="EMBL" id="QPFP01000181">
    <property type="protein sequence ID" value="TEB19653.1"/>
    <property type="molecule type" value="Genomic_DNA"/>
</dbReference>
<feature type="region of interest" description="Disordered" evidence="1">
    <location>
        <begin position="100"/>
        <end position="174"/>
    </location>
</feature>
<comment type="caution">
    <text evidence="3">The sequence shown here is derived from an EMBL/GenBank/DDBJ whole genome shotgun (WGS) entry which is preliminary data.</text>
</comment>
<feature type="transmembrane region" description="Helical" evidence="2">
    <location>
        <begin position="294"/>
        <end position="314"/>
    </location>
</feature>
<accession>A0A4Y7SD33</accession>
<protein>
    <submittedName>
        <fullName evidence="3">Uncharacterized protein</fullName>
    </submittedName>
</protein>
<evidence type="ECO:0000256" key="1">
    <source>
        <dbReference type="SAM" id="MobiDB-lite"/>
    </source>
</evidence>
<dbReference type="OrthoDB" id="4506189at2759"/>
<feature type="compositionally biased region" description="Polar residues" evidence="1">
    <location>
        <begin position="148"/>
        <end position="168"/>
    </location>
</feature>
<sequence length="319" mass="34870">MRPTNDSQHDEINLFRLVRRLDKAIQVKDGWEAEGEGGHDEIRIKARKELQKVKYARKLVRNVEGYEQGSSEHIRRVNAVKISLDKIEGFLKDTEARHTFPLPRPTRTLLSQLPPPRDKSLTPLSDGFASPPQSTGDLSTAEKELEDGQTTPKSTLPASLSLSENDNFLLSPPEEIPGLPSSGLVSAIPALLSAEPLDVPPPYRAAFPTPLISTFPSRTTALPSASTSLTNRATSSTEAHTSLHGTRLHFADALEKDKAVVEAALGKVEGNLGFMEGQRKRLRDFAGKSGGTTWLTLGIVLAVLLLFVVMVGFIRLTRI</sequence>
<gene>
    <name evidence="3" type="ORF">FA13DRAFT_1767107</name>
</gene>
<name>A0A4Y7SD33_COPMI</name>
<dbReference type="AlphaFoldDB" id="A0A4Y7SD33"/>
<keyword evidence="2" id="KW-1133">Transmembrane helix</keyword>
<reference evidence="3 4" key="1">
    <citation type="journal article" date="2019" name="Nat. Ecol. Evol.">
        <title>Megaphylogeny resolves global patterns of mushroom evolution.</title>
        <authorList>
            <person name="Varga T."/>
            <person name="Krizsan K."/>
            <person name="Foldi C."/>
            <person name="Dima B."/>
            <person name="Sanchez-Garcia M."/>
            <person name="Sanchez-Ramirez S."/>
            <person name="Szollosi G.J."/>
            <person name="Szarkandi J.G."/>
            <person name="Papp V."/>
            <person name="Albert L."/>
            <person name="Andreopoulos W."/>
            <person name="Angelini C."/>
            <person name="Antonin V."/>
            <person name="Barry K.W."/>
            <person name="Bougher N.L."/>
            <person name="Buchanan P."/>
            <person name="Buyck B."/>
            <person name="Bense V."/>
            <person name="Catcheside P."/>
            <person name="Chovatia M."/>
            <person name="Cooper J."/>
            <person name="Damon W."/>
            <person name="Desjardin D."/>
            <person name="Finy P."/>
            <person name="Geml J."/>
            <person name="Haridas S."/>
            <person name="Hughes K."/>
            <person name="Justo A."/>
            <person name="Karasinski D."/>
            <person name="Kautmanova I."/>
            <person name="Kiss B."/>
            <person name="Kocsube S."/>
            <person name="Kotiranta H."/>
            <person name="LaButti K.M."/>
            <person name="Lechner B.E."/>
            <person name="Liimatainen K."/>
            <person name="Lipzen A."/>
            <person name="Lukacs Z."/>
            <person name="Mihaltcheva S."/>
            <person name="Morgado L.N."/>
            <person name="Niskanen T."/>
            <person name="Noordeloos M.E."/>
            <person name="Ohm R.A."/>
            <person name="Ortiz-Santana B."/>
            <person name="Ovrebo C."/>
            <person name="Racz N."/>
            <person name="Riley R."/>
            <person name="Savchenko A."/>
            <person name="Shiryaev A."/>
            <person name="Soop K."/>
            <person name="Spirin V."/>
            <person name="Szebenyi C."/>
            <person name="Tomsovsky M."/>
            <person name="Tulloss R.E."/>
            <person name="Uehling J."/>
            <person name="Grigoriev I.V."/>
            <person name="Vagvolgyi C."/>
            <person name="Papp T."/>
            <person name="Martin F.M."/>
            <person name="Miettinen O."/>
            <person name="Hibbett D.S."/>
            <person name="Nagy L.G."/>
        </authorList>
    </citation>
    <scope>NUCLEOTIDE SEQUENCE [LARGE SCALE GENOMIC DNA]</scope>
    <source>
        <strain evidence="3 4">FP101781</strain>
    </source>
</reference>
<dbReference type="Proteomes" id="UP000298030">
    <property type="component" value="Unassembled WGS sequence"/>
</dbReference>
<keyword evidence="2" id="KW-0812">Transmembrane</keyword>
<keyword evidence="4" id="KW-1185">Reference proteome</keyword>
<proteinExistence type="predicted"/>
<keyword evidence="2" id="KW-0472">Membrane</keyword>
<evidence type="ECO:0000313" key="3">
    <source>
        <dbReference type="EMBL" id="TEB19653.1"/>
    </source>
</evidence>